<dbReference type="EMBL" id="NRJG01000052">
    <property type="protein sequence ID" value="RIY38819.1"/>
    <property type="molecule type" value="Genomic_DNA"/>
</dbReference>
<evidence type="ECO:0000259" key="4">
    <source>
        <dbReference type="SMART" id="SM00903"/>
    </source>
</evidence>
<gene>
    <name evidence="5" type="ORF">CKF58_03315</name>
</gene>
<dbReference type="GO" id="GO:0010181">
    <property type="term" value="F:FMN binding"/>
    <property type="evidence" value="ECO:0007669"/>
    <property type="project" value="InterPro"/>
</dbReference>
<dbReference type="AlphaFoldDB" id="A0A3A1YNK6"/>
<keyword evidence="6" id="KW-1185">Reference proteome</keyword>
<name>A0A3A1YNK6_9GAMM</name>
<keyword evidence="2" id="KW-0285">Flavoprotein</keyword>
<dbReference type="InterPro" id="IPR002563">
    <property type="entry name" value="Flavin_Rdtase-like_dom"/>
</dbReference>
<evidence type="ECO:0000256" key="3">
    <source>
        <dbReference type="ARBA" id="ARBA00038054"/>
    </source>
</evidence>
<feature type="domain" description="Flavin reductase like" evidence="4">
    <location>
        <begin position="13"/>
        <end position="154"/>
    </location>
</feature>
<dbReference type="PANTHER" id="PTHR43567">
    <property type="entry name" value="FLAVOREDOXIN-RELATED-RELATED"/>
    <property type="match status" value="1"/>
</dbReference>
<dbReference type="SMART" id="SM00903">
    <property type="entry name" value="Flavin_Reduct"/>
    <property type="match status" value="1"/>
</dbReference>
<dbReference type="OrthoDB" id="9792436at2"/>
<comment type="similarity">
    <text evidence="3">Belongs to the flavoredoxin family.</text>
</comment>
<proteinExistence type="inferred from homology"/>
<accession>A0A3A1YNK6</accession>
<evidence type="ECO:0000313" key="5">
    <source>
        <dbReference type="EMBL" id="RIY38819.1"/>
    </source>
</evidence>
<protein>
    <recommendedName>
        <fullName evidence="4">Flavin reductase like domain-containing protein</fullName>
    </recommendedName>
</protein>
<organism evidence="5 6">
    <name type="scientific">Psittacicella hinzii</name>
    <dbReference type="NCBI Taxonomy" id="2028575"/>
    <lineage>
        <taxon>Bacteria</taxon>
        <taxon>Pseudomonadati</taxon>
        <taxon>Pseudomonadota</taxon>
        <taxon>Gammaproteobacteria</taxon>
        <taxon>Pasteurellales</taxon>
        <taxon>Psittacicellaceae</taxon>
        <taxon>Psittacicella</taxon>
    </lineage>
</organism>
<dbReference type="Proteomes" id="UP000265916">
    <property type="component" value="Unassembled WGS sequence"/>
</dbReference>
<evidence type="ECO:0000256" key="1">
    <source>
        <dbReference type="ARBA" id="ARBA00001917"/>
    </source>
</evidence>
<dbReference type="SUPFAM" id="SSF50475">
    <property type="entry name" value="FMN-binding split barrel"/>
    <property type="match status" value="1"/>
</dbReference>
<sequence length="198" mass="21890">MTIKPVALDKMYRLLNHGPVTMLSAKHHDDVDVMSAAWVQMLDFDKVSMVVDSATYTRKLFTKSGYVVVQIPTAQQAALVLAVGSNTKNTNPAKVTQAGVEFVHIENADDHPFVAGAAAWLLVKLIDELEMAQKYDLFIGQVVGAWADDRVFRDGHWELESVSDSLRPIHYVAGGQFYLTGKSLFVKVPHAMGENTED</sequence>
<dbReference type="InterPro" id="IPR052174">
    <property type="entry name" value="Flavoredoxin"/>
</dbReference>
<dbReference type="GO" id="GO:0016646">
    <property type="term" value="F:oxidoreductase activity, acting on the CH-NH group of donors, NAD or NADP as acceptor"/>
    <property type="evidence" value="ECO:0007669"/>
    <property type="project" value="UniProtKB-ARBA"/>
</dbReference>
<comment type="cofactor">
    <cofactor evidence="1">
        <name>FMN</name>
        <dbReference type="ChEBI" id="CHEBI:58210"/>
    </cofactor>
</comment>
<dbReference type="InterPro" id="IPR012349">
    <property type="entry name" value="Split_barrel_FMN-bd"/>
</dbReference>
<dbReference type="PANTHER" id="PTHR43567:SF1">
    <property type="entry name" value="FLAVOREDOXIN"/>
    <property type="match status" value="1"/>
</dbReference>
<evidence type="ECO:0000256" key="2">
    <source>
        <dbReference type="ARBA" id="ARBA00022630"/>
    </source>
</evidence>
<reference evidence="5 6" key="1">
    <citation type="submission" date="2017-08" db="EMBL/GenBank/DDBJ databases">
        <title>Reclassification of Bisgaard taxon 37 and 44.</title>
        <authorList>
            <person name="Christensen H."/>
        </authorList>
    </citation>
    <scope>NUCLEOTIDE SEQUENCE [LARGE SCALE GENOMIC DNA]</scope>
    <source>
        <strain evidence="5 6">111</strain>
    </source>
</reference>
<dbReference type="Gene3D" id="2.30.110.10">
    <property type="entry name" value="Electron Transport, Fmn-binding Protein, Chain A"/>
    <property type="match status" value="1"/>
</dbReference>
<dbReference type="RefSeq" id="WP_119530953.1">
    <property type="nucleotide sequence ID" value="NZ_JBHSSP010000045.1"/>
</dbReference>
<comment type="caution">
    <text evidence="5">The sequence shown here is derived from an EMBL/GenBank/DDBJ whole genome shotgun (WGS) entry which is preliminary data.</text>
</comment>
<dbReference type="Pfam" id="PF01613">
    <property type="entry name" value="Flavin_Reduct"/>
    <property type="match status" value="1"/>
</dbReference>
<evidence type="ECO:0000313" key="6">
    <source>
        <dbReference type="Proteomes" id="UP000265916"/>
    </source>
</evidence>